<dbReference type="Proteomes" id="UP000045706">
    <property type="component" value="Unassembled WGS sequence"/>
</dbReference>
<dbReference type="EMBL" id="CVQI01035410">
    <property type="protein sequence ID" value="CRK46224.1"/>
    <property type="molecule type" value="Genomic_DNA"/>
</dbReference>
<proteinExistence type="predicted"/>
<evidence type="ECO:0000313" key="1">
    <source>
        <dbReference type="EMBL" id="CRK46224.1"/>
    </source>
</evidence>
<organism evidence="1 2">
    <name type="scientific">Verticillium longisporum</name>
    <name type="common">Verticillium dahliae var. longisporum</name>
    <dbReference type="NCBI Taxonomy" id="100787"/>
    <lineage>
        <taxon>Eukaryota</taxon>
        <taxon>Fungi</taxon>
        <taxon>Dikarya</taxon>
        <taxon>Ascomycota</taxon>
        <taxon>Pezizomycotina</taxon>
        <taxon>Sordariomycetes</taxon>
        <taxon>Hypocreomycetidae</taxon>
        <taxon>Glomerellales</taxon>
        <taxon>Plectosphaerellaceae</taxon>
        <taxon>Verticillium</taxon>
    </lineage>
</organism>
<sequence length="12" mass="1416">DPDSPEPEPTFW</sequence>
<feature type="non-terminal residue" evidence="1">
    <location>
        <position position="1"/>
    </location>
</feature>
<accession>A0A0G4NIF4</accession>
<reference evidence="2" key="1">
    <citation type="submission" date="2015-05" db="EMBL/GenBank/DDBJ databases">
        <authorList>
            <person name="Fogelqvist Johan"/>
        </authorList>
    </citation>
    <scope>NUCLEOTIDE SEQUENCE [LARGE SCALE GENOMIC DNA]</scope>
</reference>
<protein>
    <submittedName>
        <fullName evidence="1">Uncharacterized protein</fullName>
    </submittedName>
</protein>
<name>A0A0G4NIF4_VERLO</name>
<gene>
    <name evidence="1" type="ORF">BN1723_019940</name>
</gene>
<evidence type="ECO:0000313" key="2">
    <source>
        <dbReference type="Proteomes" id="UP000045706"/>
    </source>
</evidence>